<evidence type="ECO:0000256" key="9">
    <source>
        <dbReference type="SAM" id="SignalP"/>
    </source>
</evidence>
<protein>
    <recommendedName>
        <fullName evidence="12">Glycosyltransferase family 92 protein</fullName>
    </recommendedName>
</protein>
<keyword evidence="4" id="KW-0808">Transferase</keyword>
<comment type="subcellular location">
    <subcellularLocation>
        <location evidence="1">Membrane</location>
        <topology evidence="1">Single-pass membrane protein</topology>
    </subcellularLocation>
</comment>
<keyword evidence="9" id="KW-0732">Signal</keyword>
<comment type="similarity">
    <text evidence="2">Belongs to the glycosyltransferase 92 family.</text>
</comment>
<dbReference type="Pfam" id="PF01697">
    <property type="entry name" value="Glyco_transf_92"/>
    <property type="match status" value="1"/>
</dbReference>
<gene>
    <name evidence="10" type="ORF">AURANDRAFT_61108</name>
</gene>
<dbReference type="KEGG" id="aaf:AURANDRAFT_61108"/>
<dbReference type="GO" id="GO:0016757">
    <property type="term" value="F:glycosyltransferase activity"/>
    <property type="evidence" value="ECO:0007669"/>
    <property type="project" value="UniProtKB-KW"/>
</dbReference>
<evidence type="ECO:0000256" key="7">
    <source>
        <dbReference type="ARBA" id="ARBA00023136"/>
    </source>
</evidence>
<evidence type="ECO:0000256" key="1">
    <source>
        <dbReference type="ARBA" id="ARBA00004167"/>
    </source>
</evidence>
<dbReference type="Proteomes" id="UP000002729">
    <property type="component" value="Unassembled WGS sequence"/>
</dbReference>
<organism evidence="11">
    <name type="scientific">Aureococcus anophagefferens</name>
    <name type="common">Harmful bloom alga</name>
    <dbReference type="NCBI Taxonomy" id="44056"/>
    <lineage>
        <taxon>Eukaryota</taxon>
        <taxon>Sar</taxon>
        <taxon>Stramenopiles</taxon>
        <taxon>Ochrophyta</taxon>
        <taxon>Pelagophyceae</taxon>
        <taxon>Pelagomonadales</taxon>
        <taxon>Pelagomonadaceae</taxon>
        <taxon>Aureococcus</taxon>
    </lineage>
</organism>
<dbReference type="OrthoDB" id="2526284at2759"/>
<reference evidence="10 11" key="1">
    <citation type="journal article" date="2011" name="Proc. Natl. Acad. Sci. U.S.A.">
        <title>Niche of harmful alga Aureococcus anophagefferens revealed through ecogenomics.</title>
        <authorList>
            <person name="Gobler C.J."/>
            <person name="Berry D.L."/>
            <person name="Dyhrman S.T."/>
            <person name="Wilhelm S.W."/>
            <person name="Salamov A."/>
            <person name="Lobanov A.V."/>
            <person name="Zhang Y."/>
            <person name="Collier J.L."/>
            <person name="Wurch L.L."/>
            <person name="Kustka A.B."/>
            <person name="Dill B.D."/>
            <person name="Shah M."/>
            <person name="VerBerkmoes N.C."/>
            <person name="Kuo A."/>
            <person name="Terry A."/>
            <person name="Pangilinan J."/>
            <person name="Lindquist E.A."/>
            <person name="Lucas S."/>
            <person name="Paulsen I.T."/>
            <person name="Hattenrath-Lehmann T.K."/>
            <person name="Talmage S.C."/>
            <person name="Walker E.A."/>
            <person name="Koch F."/>
            <person name="Burson A.M."/>
            <person name="Marcoval M.A."/>
            <person name="Tang Y.Z."/>
            <person name="Lecleir G.R."/>
            <person name="Coyne K.J."/>
            <person name="Berg G.M."/>
            <person name="Bertrand E.M."/>
            <person name="Saito M.A."/>
            <person name="Gladyshev V.N."/>
            <person name="Grigoriev I.V."/>
        </authorList>
    </citation>
    <scope>NUCLEOTIDE SEQUENCE [LARGE SCALE GENOMIC DNA]</scope>
    <source>
        <strain evidence="11">CCMP 1984</strain>
    </source>
</reference>
<dbReference type="PANTHER" id="PTHR21461">
    <property type="entry name" value="GLYCOSYLTRANSFERASE FAMILY 92 PROTEIN"/>
    <property type="match status" value="1"/>
</dbReference>
<feature type="compositionally biased region" description="Basic residues" evidence="8">
    <location>
        <begin position="752"/>
        <end position="761"/>
    </location>
</feature>
<accession>F0XZ33</accession>
<feature type="chain" id="PRO_5003262567" description="Glycosyltransferase family 92 protein" evidence="9">
    <location>
        <begin position="21"/>
        <end position="799"/>
    </location>
</feature>
<sequence>MVRRRIACALLLHLLGCSAAEDLGVGLPQQWLRSSGPIARHRPGGSASFTVVDAHASEDTLFIQGVTTRFNTQQQYKKRSVADWFACDFASGAANATVAATKASLNPAHLADATTCALIECPLPAPCFDGTVTLRVSGPAAAVIPGIRVTPSAACGAPPTPSGSGDLAYCLAPVFGTNLNAALLIEWLEYHVALGFDRIHFYNMMGDRAAPDTRAVLARYVARGYVVNHDWSMAANPGPLWANPKAERQAVVMSAGAASFSYAQSVALYDCYLREHTSNPGASAASARAHGPSDWVWYGDVDEVAVVPLVEARKKQNLKALMAELPAKTKYIIHNSLITMFEKAQAPRMAPAPLLLSVVRERATKSAPGPPMRAHTKWCARSRGFGSLHPLFLSVHCPIADLGAPATAGPKGWPFLGDARIRVEHFFHNHYMNNPPRKAEMKKGAKIMRDIKFRDEAPDKILNGFAVDAAARGLAGLGPALTRVYDCWRDRLHREQFAAGARLHNFLFLVDGQSACANSTRPPPWRRGATRSLLSGARVGLDKAESDETRRPAVSPTTHPTSMRRVSVGTLLGRREEDAWAREQPTERLALEPLGQLPRVSAGQPKAPVQRSVRLPGTPIDAGRGAPLRDRGDFPDAGGDVPDAGGDVPGRSPKAPPRVSTDFPAADGAPPAPTLLDCSPLPRLDGHDALDTALDEFEEILGHVRRGNDKLKKTAAKARRKSLNLESRTSDALPDAFGSRSAGSLGELPSVKKLRRERRKPAPVLSSLHELERERAAFEESTAELEKLVGAAQTVLLAS</sequence>
<dbReference type="GO" id="GO:0005737">
    <property type="term" value="C:cytoplasm"/>
    <property type="evidence" value="ECO:0007669"/>
    <property type="project" value="TreeGrafter"/>
</dbReference>
<dbReference type="GeneID" id="20223321"/>
<dbReference type="EMBL" id="GL833121">
    <property type="protein sequence ID" value="EGB11869.1"/>
    <property type="molecule type" value="Genomic_DNA"/>
</dbReference>
<evidence type="ECO:0000313" key="11">
    <source>
        <dbReference type="Proteomes" id="UP000002729"/>
    </source>
</evidence>
<feature type="compositionally biased region" description="Basic and acidic residues" evidence="8">
    <location>
        <begin position="540"/>
        <end position="551"/>
    </location>
</feature>
<dbReference type="InterPro" id="IPR008166">
    <property type="entry name" value="Glyco_transf_92"/>
</dbReference>
<feature type="region of interest" description="Disordered" evidence="8">
    <location>
        <begin position="516"/>
        <end position="563"/>
    </location>
</feature>
<name>F0XZ33_AURAN</name>
<evidence type="ECO:0000256" key="2">
    <source>
        <dbReference type="ARBA" id="ARBA00007647"/>
    </source>
</evidence>
<feature type="region of interest" description="Disordered" evidence="8">
    <location>
        <begin position="593"/>
        <end position="680"/>
    </location>
</feature>
<evidence type="ECO:0000256" key="6">
    <source>
        <dbReference type="ARBA" id="ARBA00022989"/>
    </source>
</evidence>
<evidence type="ECO:0008006" key="12">
    <source>
        <dbReference type="Google" id="ProtNLM"/>
    </source>
</evidence>
<keyword evidence="11" id="KW-1185">Reference proteome</keyword>
<keyword evidence="3" id="KW-0328">Glycosyltransferase</keyword>
<keyword evidence="5" id="KW-0812">Transmembrane</keyword>
<dbReference type="RefSeq" id="XP_009032988.1">
    <property type="nucleotide sequence ID" value="XM_009034740.1"/>
</dbReference>
<dbReference type="GO" id="GO:0016020">
    <property type="term" value="C:membrane"/>
    <property type="evidence" value="ECO:0007669"/>
    <property type="project" value="UniProtKB-SubCell"/>
</dbReference>
<evidence type="ECO:0000256" key="4">
    <source>
        <dbReference type="ARBA" id="ARBA00022679"/>
    </source>
</evidence>
<proteinExistence type="inferred from homology"/>
<keyword evidence="6" id="KW-1133">Transmembrane helix</keyword>
<evidence type="ECO:0000256" key="8">
    <source>
        <dbReference type="SAM" id="MobiDB-lite"/>
    </source>
</evidence>
<feature type="signal peptide" evidence="9">
    <location>
        <begin position="1"/>
        <end position="20"/>
    </location>
</feature>
<keyword evidence="7" id="KW-0472">Membrane</keyword>
<evidence type="ECO:0000313" key="10">
    <source>
        <dbReference type="EMBL" id="EGB11869.1"/>
    </source>
</evidence>
<dbReference type="PANTHER" id="PTHR21461:SF69">
    <property type="entry name" value="GLYCOSYLTRANSFERASE FAMILY 92 PROTEIN"/>
    <property type="match status" value="1"/>
</dbReference>
<dbReference type="AlphaFoldDB" id="F0XZ33"/>
<evidence type="ECO:0000256" key="5">
    <source>
        <dbReference type="ARBA" id="ARBA00022692"/>
    </source>
</evidence>
<feature type="compositionally biased region" description="Low complexity" evidence="8">
    <location>
        <begin position="635"/>
        <end position="650"/>
    </location>
</feature>
<feature type="region of interest" description="Disordered" evidence="8">
    <location>
        <begin position="722"/>
        <end position="768"/>
    </location>
</feature>
<dbReference type="InParanoid" id="F0XZ33"/>
<evidence type="ECO:0000256" key="3">
    <source>
        <dbReference type="ARBA" id="ARBA00022676"/>
    </source>
</evidence>